<proteinExistence type="predicted"/>
<accession>A0A9D4JA14</accession>
<organism evidence="1 2">
    <name type="scientific">Dreissena polymorpha</name>
    <name type="common">Zebra mussel</name>
    <name type="synonym">Mytilus polymorpha</name>
    <dbReference type="NCBI Taxonomy" id="45954"/>
    <lineage>
        <taxon>Eukaryota</taxon>
        <taxon>Metazoa</taxon>
        <taxon>Spiralia</taxon>
        <taxon>Lophotrochozoa</taxon>
        <taxon>Mollusca</taxon>
        <taxon>Bivalvia</taxon>
        <taxon>Autobranchia</taxon>
        <taxon>Heteroconchia</taxon>
        <taxon>Euheterodonta</taxon>
        <taxon>Imparidentia</taxon>
        <taxon>Neoheterodontei</taxon>
        <taxon>Myida</taxon>
        <taxon>Dreissenoidea</taxon>
        <taxon>Dreissenidae</taxon>
        <taxon>Dreissena</taxon>
    </lineage>
</organism>
<reference evidence="1" key="2">
    <citation type="submission" date="2020-11" db="EMBL/GenBank/DDBJ databases">
        <authorList>
            <person name="McCartney M.A."/>
            <person name="Auch B."/>
            <person name="Kono T."/>
            <person name="Mallez S."/>
            <person name="Becker A."/>
            <person name="Gohl D.M."/>
            <person name="Silverstein K.A.T."/>
            <person name="Koren S."/>
            <person name="Bechman K.B."/>
            <person name="Herman A."/>
            <person name="Abrahante J.E."/>
            <person name="Garbe J."/>
        </authorList>
    </citation>
    <scope>NUCLEOTIDE SEQUENCE</scope>
    <source>
        <strain evidence="1">Duluth1</strain>
        <tissue evidence="1">Whole animal</tissue>
    </source>
</reference>
<comment type="caution">
    <text evidence="1">The sequence shown here is derived from an EMBL/GenBank/DDBJ whole genome shotgun (WGS) entry which is preliminary data.</text>
</comment>
<reference evidence="1" key="1">
    <citation type="journal article" date="2019" name="bioRxiv">
        <title>The Genome of the Zebra Mussel, Dreissena polymorpha: A Resource for Invasive Species Research.</title>
        <authorList>
            <person name="McCartney M.A."/>
            <person name="Auch B."/>
            <person name="Kono T."/>
            <person name="Mallez S."/>
            <person name="Zhang Y."/>
            <person name="Obille A."/>
            <person name="Becker A."/>
            <person name="Abrahante J.E."/>
            <person name="Garbe J."/>
            <person name="Badalamenti J.P."/>
            <person name="Herman A."/>
            <person name="Mangelson H."/>
            <person name="Liachko I."/>
            <person name="Sullivan S."/>
            <person name="Sone E.D."/>
            <person name="Koren S."/>
            <person name="Silverstein K.A.T."/>
            <person name="Beckman K.B."/>
            <person name="Gohl D.M."/>
        </authorList>
    </citation>
    <scope>NUCLEOTIDE SEQUENCE</scope>
    <source>
        <strain evidence="1">Duluth1</strain>
        <tissue evidence="1">Whole animal</tissue>
    </source>
</reference>
<dbReference type="Proteomes" id="UP000828390">
    <property type="component" value="Unassembled WGS sequence"/>
</dbReference>
<dbReference type="AlphaFoldDB" id="A0A9D4JA14"/>
<protein>
    <submittedName>
        <fullName evidence="1">Uncharacterized protein</fullName>
    </submittedName>
</protein>
<dbReference type="EMBL" id="JAIWYP010000007">
    <property type="protein sequence ID" value="KAH3800913.1"/>
    <property type="molecule type" value="Genomic_DNA"/>
</dbReference>
<sequence length="99" mass="11559">MLKCIKIPHLQENMKANRLIFFYKMVEGLVPALPNQYFLTPVRQSKRRVTPTTFSDFKVDNIVENYSTQLAVSSQLSYSWTNHPLYRCTDAERLCNVSI</sequence>
<evidence type="ECO:0000313" key="1">
    <source>
        <dbReference type="EMBL" id="KAH3800913.1"/>
    </source>
</evidence>
<keyword evidence="2" id="KW-1185">Reference proteome</keyword>
<gene>
    <name evidence="1" type="ORF">DPMN_154556</name>
</gene>
<name>A0A9D4JA14_DREPO</name>
<evidence type="ECO:0000313" key="2">
    <source>
        <dbReference type="Proteomes" id="UP000828390"/>
    </source>
</evidence>